<organism evidence="1 2">
    <name type="scientific">Rhodomicrobium udaipurense</name>
    <dbReference type="NCBI Taxonomy" id="1202716"/>
    <lineage>
        <taxon>Bacteria</taxon>
        <taxon>Pseudomonadati</taxon>
        <taxon>Pseudomonadota</taxon>
        <taxon>Alphaproteobacteria</taxon>
        <taxon>Hyphomicrobiales</taxon>
        <taxon>Hyphomicrobiaceae</taxon>
        <taxon>Rhodomicrobium</taxon>
    </lineage>
</organism>
<evidence type="ECO:0000313" key="2">
    <source>
        <dbReference type="Proteomes" id="UP000623250"/>
    </source>
</evidence>
<dbReference type="RefSeq" id="WP_013419498.1">
    <property type="nucleotide sequence ID" value="NZ_JAEMUK010000009.1"/>
</dbReference>
<dbReference type="EMBL" id="JAEMUK010000009">
    <property type="protein sequence ID" value="MBJ7542950.1"/>
    <property type="molecule type" value="Genomic_DNA"/>
</dbReference>
<sequence length="56" mass="6227">MDEKKTETLTIRLTPSQKALLVQLAKADKRPPAQLAAIVIEEWLEAKSGVPDKTVR</sequence>
<evidence type="ECO:0000313" key="1">
    <source>
        <dbReference type="EMBL" id="MBJ7542950.1"/>
    </source>
</evidence>
<name>A0A8I1KGP5_9HYPH</name>
<protein>
    <submittedName>
        <fullName evidence="1">Uncharacterized protein</fullName>
    </submittedName>
</protein>
<keyword evidence="2" id="KW-1185">Reference proteome</keyword>
<proteinExistence type="predicted"/>
<gene>
    <name evidence="1" type="ORF">JDN41_05205</name>
</gene>
<dbReference type="AlphaFoldDB" id="A0A8I1KGP5"/>
<accession>A0A8I1KGP5</accession>
<dbReference type="Proteomes" id="UP000623250">
    <property type="component" value="Unassembled WGS sequence"/>
</dbReference>
<comment type="caution">
    <text evidence="1">The sequence shown here is derived from an EMBL/GenBank/DDBJ whole genome shotgun (WGS) entry which is preliminary data.</text>
</comment>
<reference evidence="1 2" key="1">
    <citation type="submission" date="2020-12" db="EMBL/GenBank/DDBJ databases">
        <title>Revised draft genomes of Rhodomicrobium vannielii ATCC 17100 and Rhodomicrobium udaipurense JA643.</title>
        <authorList>
            <person name="Conners E.M."/>
            <person name="Davenport E.J."/>
            <person name="Bose A."/>
        </authorList>
    </citation>
    <scope>NUCLEOTIDE SEQUENCE [LARGE SCALE GENOMIC DNA]</scope>
    <source>
        <strain evidence="1 2">JA643</strain>
    </source>
</reference>